<feature type="transmembrane region" description="Helical" evidence="1">
    <location>
        <begin position="379"/>
        <end position="403"/>
    </location>
</feature>
<feature type="transmembrane region" description="Helical" evidence="1">
    <location>
        <begin position="128"/>
        <end position="149"/>
    </location>
</feature>
<dbReference type="InterPro" id="IPR036259">
    <property type="entry name" value="MFS_trans_sf"/>
</dbReference>
<dbReference type="InterPro" id="IPR043745">
    <property type="entry name" value="DUF5690"/>
</dbReference>
<feature type="transmembrane region" description="Helical" evidence="1">
    <location>
        <begin position="284"/>
        <end position="304"/>
    </location>
</feature>
<feature type="transmembrane region" description="Helical" evidence="1">
    <location>
        <begin position="214"/>
        <end position="231"/>
    </location>
</feature>
<evidence type="ECO:0000256" key="1">
    <source>
        <dbReference type="SAM" id="Phobius"/>
    </source>
</evidence>
<feature type="transmembrane region" description="Helical" evidence="1">
    <location>
        <begin position="310"/>
        <end position="333"/>
    </location>
</feature>
<feature type="transmembrane region" description="Helical" evidence="1">
    <location>
        <begin position="161"/>
        <end position="182"/>
    </location>
</feature>
<reference evidence="2 3" key="1">
    <citation type="submission" date="2024-05" db="EMBL/GenBank/DDBJ databases">
        <authorList>
            <person name="Duchaud E."/>
        </authorList>
    </citation>
    <scope>NUCLEOTIDE SEQUENCE [LARGE SCALE GENOMIC DNA]</scope>
    <source>
        <strain evidence="2">Ena-SAMPLE-TAB-13-05-2024-13:56:06:370-140305</strain>
    </source>
</reference>
<dbReference type="RefSeq" id="WP_348702000.1">
    <property type="nucleotide sequence ID" value="NZ_CAXIYA010000001.1"/>
</dbReference>
<keyword evidence="1" id="KW-0812">Transmembrane</keyword>
<feature type="transmembrane region" description="Helical" evidence="1">
    <location>
        <begin position="74"/>
        <end position="94"/>
    </location>
</feature>
<keyword evidence="3" id="KW-1185">Reference proteome</keyword>
<accession>A0ABM9PGT3</accession>
<dbReference type="Pfam" id="PF18943">
    <property type="entry name" value="DUF5690"/>
    <property type="match status" value="1"/>
</dbReference>
<protein>
    <recommendedName>
        <fullName evidence="4">MFS transporter</fullName>
    </recommendedName>
</protein>
<dbReference type="EMBL" id="CAXJRC010000001">
    <property type="protein sequence ID" value="CAL2104818.1"/>
    <property type="molecule type" value="Genomic_DNA"/>
</dbReference>
<feature type="transmembrane region" description="Helical" evidence="1">
    <location>
        <begin position="251"/>
        <end position="272"/>
    </location>
</feature>
<keyword evidence="1" id="KW-0472">Membrane</keyword>
<sequence>MNIRFILQASLAAFGTYFCMYAFRKPFTVATFSDLAFWGIDYKILLIIAQILGYTLSKFLGIKIISEMKSKGRVFYLIGFILFAELALLGFAIIPAPYNIICLFLNGLPLGMIWGIVFSYIEGRKVTELLGVILSSSFIVSSGVVKTIGKWTMDSWHISETWMPFVTGLLFVAPLVLFAVVLEKLPKPTEEDNQLRAIRNPLTKSERKEVFKQYAVPLTLIVVFFMTLTSIRDFRDNFAREIWDALGYQDASIFSVTEIPIALIVLFILGYIGSVTKNYIAFMYYHYVLIIGTISIIISTYLFQTEMISAISWMIISGLGLYSSYVPFNGIFFDRMIATFKIKGNVGFLIYIADAFGYLGSIVILLYKNFGKASISWLSFFTSALYILGFLGFAITIYCMYFFKKERKKTIKVNKLVYGQ</sequence>
<feature type="transmembrane region" description="Helical" evidence="1">
    <location>
        <begin position="345"/>
        <end position="367"/>
    </location>
</feature>
<evidence type="ECO:0008006" key="4">
    <source>
        <dbReference type="Google" id="ProtNLM"/>
    </source>
</evidence>
<proteinExistence type="predicted"/>
<gene>
    <name evidence="2" type="ORF">T190115A13A_100106</name>
</gene>
<evidence type="ECO:0000313" key="2">
    <source>
        <dbReference type="EMBL" id="CAL2104818.1"/>
    </source>
</evidence>
<organism evidence="2 3">
    <name type="scientific">Tenacibaculum vairaonense</name>
    <dbReference type="NCBI Taxonomy" id="3137860"/>
    <lineage>
        <taxon>Bacteria</taxon>
        <taxon>Pseudomonadati</taxon>
        <taxon>Bacteroidota</taxon>
        <taxon>Flavobacteriia</taxon>
        <taxon>Flavobacteriales</taxon>
        <taxon>Flavobacteriaceae</taxon>
        <taxon>Tenacibaculum</taxon>
    </lineage>
</organism>
<dbReference type="SUPFAM" id="SSF103473">
    <property type="entry name" value="MFS general substrate transporter"/>
    <property type="match status" value="1"/>
</dbReference>
<dbReference type="Proteomes" id="UP001497602">
    <property type="component" value="Unassembled WGS sequence"/>
</dbReference>
<feature type="transmembrane region" description="Helical" evidence="1">
    <location>
        <begin position="100"/>
        <end position="121"/>
    </location>
</feature>
<name>A0ABM9PGT3_9FLAO</name>
<feature type="transmembrane region" description="Helical" evidence="1">
    <location>
        <begin position="5"/>
        <end position="23"/>
    </location>
</feature>
<comment type="caution">
    <text evidence="2">The sequence shown here is derived from an EMBL/GenBank/DDBJ whole genome shotgun (WGS) entry which is preliminary data.</text>
</comment>
<evidence type="ECO:0000313" key="3">
    <source>
        <dbReference type="Proteomes" id="UP001497602"/>
    </source>
</evidence>
<keyword evidence="1" id="KW-1133">Transmembrane helix</keyword>